<dbReference type="EMBL" id="CAKXZT010000160">
    <property type="protein sequence ID" value="CAH2407876.1"/>
    <property type="molecule type" value="Genomic_DNA"/>
</dbReference>
<comment type="caution">
    <text evidence="1">The sequence shown here is derived from an EMBL/GenBank/DDBJ whole genome shotgun (WGS) entry which is preliminary data.</text>
</comment>
<evidence type="ECO:0000313" key="2">
    <source>
        <dbReference type="Proteomes" id="UP001153050"/>
    </source>
</evidence>
<dbReference type="RefSeq" id="WP_254021397.1">
    <property type="nucleotide sequence ID" value="NZ_CAKXZT010000160.1"/>
</dbReference>
<name>A0ABM9EEU5_9HYPH</name>
<sequence length="392" mass="43462">MEASQLLGRVRRVVALAGYNYKVWFRRHRRQLFLRWRDGDIADQMADYRRSIEARDWSAALPKALALGSIAKSRREVHLLDELSKALMRMGAYGPAAELKIARRHIVEGRVDGEWLGQDISGQVLLVDLMETEKQGLATAIHHASSVGRALARAARLIVLVEHRLVPLFQRTFPAADVRAVGPGTKAAYGEAQLFAGVQHLTAVFETNETTIREHFVPLKPDPARVAELRARYRQDGQPLVGIAWGSSNPGKDLPPLTAWRGLLGRQDLQFVSLQYGRIEPDLKILTDGDPARILHDVLVDQLVDMDLFAAQVAAMDAVVTISNTGAHLAGALGVPSVFILGDGFKRSWPVEGDRTPYYPSAVLVSKRERPWAAVMDEAEKNLTRLLKADRA</sequence>
<reference evidence="1 2" key="1">
    <citation type="submission" date="2022-03" db="EMBL/GenBank/DDBJ databases">
        <authorList>
            <person name="Brunel B."/>
        </authorList>
    </citation>
    <scope>NUCLEOTIDE SEQUENCE [LARGE SCALE GENOMIC DNA]</scope>
    <source>
        <strain evidence="1">STM5069sample</strain>
    </source>
</reference>
<evidence type="ECO:0008006" key="3">
    <source>
        <dbReference type="Google" id="ProtNLM"/>
    </source>
</evidence>
<dbReference type="Gene3D" id="3.40.50.2000">
    <property type="entry name" value="Glycogen Phosphorylase B"/>
    <property type="match status" value="1"/>
</dbReference>
<keyword evidence="2" id="KW-1185">Reference proteome</keyword>
<proteinExistence type="predicted"/>
<organism evidence="1 2">
    <name type="scientific">Mesorhizobium escarrei</name>
    <dbReference type="NCBI Taxonomy" id="666018"/>
    <lineage>
        <taxon>Bacteria</taxon>
        <taxon>Pseudomonadati</taxon>
        <taxon>Pseudomonadota</taxon>
        <taxon>Alphaproteobacteria</taxon>
        <taxon>Hyphomicrobiales</taxon>
        <taxon>Phyllobacteriaceae</taxon>
        <taxon>Mesorhizobium</taxon>
    </lineage>
</organism>
<dbReference type="SUPFAM" id="SSF53756">
    <property type="entry name" value="UDP-Glycosyltransferase/glycogen phosphorylase"/>
    <property type="match status" value="1"/>
</dbReference>
<gene>
    <name evidence="1" type="ORF">MES5069_620119</name>
</gene>
<evidence type="ECO:0000313" key="1">
    <source>
        <dbReference type="EMBL" id="CAH2407876.1"/>
    </source>
</evidence>
<accession>A0ABM9EEU5</accession>
<protein>
    <recommendedName>
        <fullName evidence="3">Glycosyltransferase family 9 protein</fullName>
    </recommendedName>
</protein>
<dbReference type="Proteomes" id="UP001153050">
    <property type="component" value="Unassembled WGS sequence"/>
</dbReference>